<evidence type="ECO:0000256" key="3">
    <source>
        <dbReference type="ARBA" id="ARBA00022759"/>
    </source>
</evidence>
<dbReference type="PANTHER" id="PTHR34353">
    <property type="entry name" value="CRISPR-ASSOCIATED ENDONUCLEASE CAS1 1"/>
    <property type="match status" value="1"/>
</dbReference>
<gene>
    <name evidence="10 11" type="primary">cas1</name>
    <name evidence="11" type="ORF">P0082_04260</name>
</gene>
<evidence type="ECO:0000256" key="6">
    <source>
        <dbReference type="ARBA" id="ARBA00023118"/>
    </source>
</evidence>
<dbReference type="RefSeq" id="WP_326928286.1">
    <property type="nucleotide sequence ID" value="NZ_CP123443.1"/>
</dbReference>
<protein>
    <recommendedName>
        <fullName evidence="10">CRISPR-associated endonuclease Cas1</fullName>
        <ecNumber evidence="10">3.1.-.-</ecNumber>
    </recommendedName>
</protein>
<keyword evidence="12" id="KW-1185">Reference proteome</keyword>
<evidence type="ECO:0000256" key="1">
    <source>
        <dbReference type="ARBA" id="ARBA00022722"/>
    </source>
</evidence>
<keyword evidence="1 10" id="KW-0540">Nuclease</keyword>
<dbReference type="Pfam" id="PF01867">
    <property type="entry name" value="Cas_Cas1"/>
    <property type="match status" value="1"/>
</dbReference>
<dbReference type="InterPro" id="IPR050646">
    <property type="entry name" value="Cas1"/>
</dbReference>
<dbReference type="PANTHER" id="PTHR34353:SF2">
    <property type="entry name" value="CRISPR-ASSOCIATED ENDONUCLEASE CAS1 1"/>
    <property type="match status" value="1"/>
</dbReference>
<dbReference type="Proteomes" id="UP001228690">
    <property type="component" value="Chromosome"/>
</dbReference>
<evidence type="ECO:0000313" key="11">
    <source>
        <dbReference type="EMBL" id="WGK70080.1"/>
    </source>
</evidence>
<comment type="cofactor">
    <cofactor evidence="10">
        <name>Mg(2+)</name>
        <dbReference type="ChEBI" id="CHEBI:18420"/>
    </cofactor>
    <cofactor evidence="10">
        <name>Mn(2+)</name>
        <dbReference type="ChEBI" id="CHEBI:29035"/>
    </cofactor>
</comment>
<dbReference type="EMBL" id="CP123443">
    <property type="protein sequence ID" value="WGK70080.1"/>
    <property type="molecule type" value="Genomic_DNA"/>
</dbReference>
<evidence type="ECO:0000256" key="10">
    <source>
        <dbReference type="HAMAP-Rule" id="MF_01470"/>
    </source>
</evidence>
<evidence type="ECO:0000256" key="8">
    <source>
        <dbReference type="ARBA" id="ARBA00023211"/>
    </source>
</evidence>
<dbReference type="InterPro" id="IPR002729">
    <property type="entry name" value="CRISPR-assoc_Cas1"/>
</dbReference>
<dbReference type="InterPro" id="IPR042206">
    <property type="entry name" value="CRISPR-assoc_Cas1_C"/>
</dbReference>
<evidence type="ECO:0000256" key="2">
    <source>
        <dbReference type="ARBA" id="ARBA00022723"/>
    </source>
</evidence>
<feature type="binding site" evidence="10">
    <location>
        <position position="149"/>
    </location>
    <ligand>
        <name>Mn(2+)</name>
        <dbReference type="ChEBI" id="CHEBI:29035"/>
    </ligand>
</feature>
<keyword evidence="5 10" id="KW-0460">Magnesium</keyword>
<keyword evidence="4 10" id="KW-0378">Hydrolase</keyword>
<dbReference type="NCBIfam" id="TIGR03639">
    <property type="entry name" value="cas1_NMENI"/>
    <property type="match status" value="1"/>
</dbReference>
<dbReference type="InterPro" id="IPR019855">
    <property type="entry name" value="CRISPR-assoc_Cas1_NMENI"/>
</dbReference>
<sequence>MMLKRTLYFGNPYHIRLQRKQLLFRAKDGSLEDHCPIEDLGVLVLDHPQISLSMPLLIELAEANVAVVLCDERHLPIAQMLAMRGHSLSQKHHAAQIEASPVLKKQLWKQTVEAKIGNQARLLSYSGRDTGPLPRYKVTVKSGDSDNREAVAAQYYWPSLWGADFVRLQQPEKDKDGPANELWRSVNFLLNYGYSVLRAAVARALVGSGLLLSIGIHHHNQYDPYTLADDVMEPYRPYVDWAVLELNEAGPDGAEIGRTAKQRLLAMLACDVEIGKVKRPLLNALSVTSASLVRCFAGEAKQVEYPRL</sequence>
<feature type="binding site" evidence="10">
    <location>
        <position position="233"/>
    </location>
    <ligand>
        <name>Mn(2+)</name>
        <dbReference type="ChEBI" id="CHEBI:29035"/>
    </ligand>
</feature>
<dbReference type="HAMAP" id="MF_01470">
    <property type="entry name" value="Cas1"/>
    <property type="match status" value="1"/>
</dbReference>
<name>A0ABY8ML33_9SPIO</name>
<evidence type="ECO:0000256" key="5">
    <source>
        <dbReference type="ARBA" id="ARBA00022842"/>
    </source>
</evidence>
<evidence type="ECO:0000256" key="9">
    <source>
        <dbReference type="ARBA" id="ARBA00038592"/>
    </source>
</evidence>
<keyword evidence="2 10" id="KW-0479">Metal-binding</keyword>
<comment type="similarity">
    <text evidence="10">Belongs to the CRISPR-associated endonuclease Cas1 family.</text>
</comment>
<accession>A0ABY8ML33</accession>
<proteinExistence type="inferred from homology"/>
<keyword evidence="7 10" id="KW-0238">DNA-binding</keyword>
<keyword evidence="8 10" id="KW-0464">Manganese</keyword>
<feature type="binding site" evidence="10">
    <location>
        <position position="218"/>
    </location>
    <ligand>
        <name>Mn(2+)</name>
        <dbReference type="ChEBI" id="CHEBI:29035"/>
    </ligand>
</feature>
<dbReference type="Gene3D" id="1.20.120.920">
    <property type="entry name" value="CRISPR-associated endonuclease Cas1, C-terminal domain"/>
    <property type="match status" value="1"/>
</dbReference>
<comment type="function">
    <text evidence="10">CRISPR (clustered regularly interspaced short palindromic repeat), is an adaptive immune system that provides protection against mobile genetic elements (viruses, transposable elements and conjugative plasmids). CRISPR clusters contain spacers, sequences complementary to antecedent mobile elements, and target invading nucleic acids. CRISPR clusters are transcribed and processed into CRISPR RNA (crRNA). Acts as a dsDNA endonuclease. Involved in the integration of spacer DNA into the CRISPR cassette.</text>
</comment>
<organism evidence="11 12">
    <name type="scientific">Candidatus Haliotispira prima</name>
    <dbReference type="NCBI Taxonomy" id="3034016"/>
    <lineage>
        <taxon>Bacteria</taxon>
        <taxon>Pseudomonadati</taxon>
        <taxon>Spirochaetota</taxon>
        <taxon>Spirochaetia</taxon>
        <taxon>Spirochaetales</taxon>
        <taxon>Spirochaetaceae</taxon>
        <taxon>Candidatus Haliotispira</taxon>
    </lineage>
</organism>
<reference evidence="11 12" key="1">
    <citation type="submission" date="2023-04" db="EMBL/GenBank/DDBJ databases">
        <title>Spirochaete genome identified in red abalone sample constitutes a novel genus.</title>
        <authorList>
            <person name="Sharma S.P."/>
            <person name="Purcell C.M."/>
            <person name="Hyde J.R."/>
            <person name="Severin A.J."/>
        </authorList>
    </citation>
    <scope>NUCLEOTIDE SEQUENCE [LARGE SCALE GENOMIC DNA]</scope>
    <source>
        <strain evidence="11 12">SP-2023</strain>
    </source>
</reference>
<evidence type="ECO:0000256" key="7">
    <source>
        <dbReference type="ARBA" id="ARBA00023125"/>
    </source>
</evidence>
<dbReference type="GO" id="GO:0004519">
    <property type="term" value="F:endonuclease activity"/>
    <property type="evidence" value="ECO:0007669"/>
    <property type="project" value="UniProtKB-KW"/>
</dbReference>
<comment type="subunit">
    <text evidence="9 10">Homodimer, forms a heterotetramer with a Cas2 homodimer.</text>
</comment>
<keyword evidence="3 10" id="KW-0255">Endonuclease</keyword>
<keyword evidence="6 10" id="KW-0051">Antiviral defense</keyword>
<dbReference type="EC" id="3.1.-.-" evidence="10"/>
<evidence type="ECO:0000313" key="12">
    <source>
        <dbReference type="Proteomes" id="UP001228690"/>
    </source>
</evidence>
<evidence type="ECO:0000256" key="4">
    <source>
        <dbReference type="ARBA" id="ARBA00022801"/>
    </source>
</evidence>